<dbReference type="Pfam" id="PF10825">
    <property type="entry name" value="DUF2752"/>
    <property type="match status" value="1"/>
</dbReference>
<name>A0ABT3IUZ4_9BACT</name>
<dbReference type="Proteomes" id="UP001207742">
    <property type="component" value="Unassembled WGS sequence"/>
</dbReference>
<dbReference type="EMBL" id="JAPDNS010000002">
    <property type="protein sequence ID" value="MCW3487807.1"/>
    <property type="molecule type" value="Genomic_DNA"/>
</dbReference>
<sequence length="96" mass="11048">MRMVFRQKTDIELPAWLTGLVWLYCKTPDNNAISLCIFKAAGLPFCPGCGLGHGIHHFLHGHWALAFHYHWFAPLVTCILIYRTGQLAWEQYTGFK</sequence>
<dbReference type="RefSeq" id="WP_264734612.1">
    <property type="nucleotide sequence ID" value="NZ_JAPDNR010000001.1"/>
</dbReference>
<reference evidence="1 2" key="1">
    <citation type="submission" date="2022-10" db="EMBL/GenBank/DDBJ databases">
        <title>Chitinophaga nivalis PC15 sp. nov., isolated from Pyeongchang county, South Korea.</title>
        <authorList>
            <person name="Trinh H.N."/>
        </authorList>
    </citation>
    <scope>NUCLEOTIDE SEQUENCE [LARGE SCALE GENOMIC DNA]</scope>
    <source>
        <strain evidence="1 2">PC14</strain>
    </source>
</reference>
<dbReference type="InterPro" id="IPR021215">
    <property type="entry name" value="DUF2752"/>
</dbReference>
<proteinExistence type="predicted"/>
<comment type="caution">
    <text evidence="1">The sequence shown here is derived from an EMBL/GenBank/DDBJ whole genome shotgun (WGS) entry which is preliminary data.</text>
</comment>
<protein>
    <submittedName>
        <fullName evidence="1">DUF2752 domain-containing protein</fullName>
    </submittedName>
</protein>
<keyword evidence="2" id="KW-1185">Reference proteome</keyword>
<evidence type="ECO:0000313" key="1">
    <source>
        <dbReference type="EMBL" id="MCW3487807.1"/>
    </source>
</evidence>
<gene>
    <name evidence="1" type="ORF">OL497_28200</name>
</gene>
<evidence type="ECO:0000313" key="2">
    <source>
        <dbReference type="Proteomes" id="UP001207742"/>
    </source>
</evidence>
<organism evidence="1 2">
    <name type="scientific">Chitinophaga nivalis</name>
    <dbReference type="NCBI Taxonomy" id="2991709"/>
    <lineage>
        <taxon>Bacteria</taxon>
        <taxon>Pseudomonadati</taxon>
        <taxon>Bacteroidota</taxon>
        <taxon>Chitinophagia</taxon>
        <taxon>Chitinophagales</taxon>
        <taxon>Chitinophagaceae</taxon>
        <taxon>Chitinophaga</taxon>
    </lineage>
</organism>
<accession>A0ABT3IUZ4</accession>